<evidence type="ECO:0000256" key="12">
    <source>
        <dbReference type="ARBA" id="ARBA00023002"/>
    </source>
</evidence>
<dbReference type="EMBL" id="BCMY01000016">
    <property type="protein sequence ID" value="GAQ45453.1"/>
    <property type="molecule type" value="Genomic_DNA"/>
</dbReference>
<evidence type="ECO:0000259" key="19">
    <source>
        <dbReference type="PROSITE" id="PS51384"/>
    </source>
</evidence>
<sequence>MNGSQSLPPRRSALVLYGSETGNSQEVAEELGALAERLHFRTHVGEMNVYRPEVLKSHTLVIFVVATTGQGDFPANARSFWRSLLLKRLPGDYLDGVRFASFGLGDSSYPKFNWAARKLHKRLLQLGANEIYDAGEADQQHPEGLEGTFIPWLTGLRTHLLETYPLPEGLEPIPDDVQLPPKWILKLQEGGASTAQEGHAVPGTHENLPPPDDNPKLTRLDYDLRPLPDTLTATLRENKRLTPQKHWQDVRHVSLTVPEHTSYVPGDMLCITPKNFSTDVNALIQMMGWEEQADQLISMVPNSHIPADDLPLPPIRGLDSYPQLTLRALLTDYLDIQAIPRRSFFAEIAHYTSDEMHKERLLEFTYTSPEYLDELWDYTTRPRRSILEVLHEFDSVKVPWQHAISVFPVLKGRQFSIASGGELKRGPEGGTKFELMIAIVKYQTVIKKIRQGLQRGGLNSSVNQLVGPTVLVGPGTGLAPLRSMLWEKAAIIKAYQEENPGVELSIGPTLLLYGGRNREADFFFEDEWQQLGQLTKLNVLTAFSRDQKQKVYVQDVIRQNYALLFKLLHDMAGSVYICGSSGQMPKAVREALTEAFQHGAEVETDRFNEQGAEQYLLGMEKTGRISARLGGLSAQVTCFLPRMEQQLLRRIGVSLLFPQNGFLLALRVDAPHAAVPPLHCPFASSEVPLPHIIVIMSGLRILVPVKRVIDYAVKPRVNKANTGVETAGVKHSLNPFDELSVEEAIRLRERGTKNQSPMKVENILALSAGGAKCADTLRTAMAMGADRAFHVDVGDSPDGGPEPLTIAKMLQGVVKSENINLVLLGKQAIDGDQGQTGQMLAGLLGWPQATQASKVDIKDADGTVEVTHEVDGGVETLRAKLPMVITTDLRLNEPRYATLPNIMKAKKKPLEKKTLADFGVEDKKRLKTLKVTEPPARQGGGKVEDVDGLIGKLKELGAL</sequence>
<dbReference type="Gene3D" id="3.40.50.360">
    <property type="match status" value="1"/>
</dbReference>
<dbReference type="Pfam" id="PF00175">
    <property type="entry name" value="NAD_binding_1"/>
    <property type="match status" value="1"/>
</dbReference>
<comment type="catalytic activity">
    <reaction evidence="15">
        <text>2 oxidized [cytochrome P450] + NADPH = 2 reduced [cytochrome P450] + NADP(+) + H(+)</text>
        <dbReference type="Rhea" id="RHEA:24040"/>
        <dbReference type="Rhea" id="RHEA-COMP:14627"/>
        <dbReference type="Rhea" id="RHEA-COMP:14628"/>
        <dbReference type="ChEBI" id="CHEBI:15378"/>
        <dbReference type="ChEBI" id="CHEBI:55376"/>
        <dbReference type="ChEBI" id="CHEBI:57783"/>
        <dbReference type="ChEBI" id="CHEBI:58349"/>
        <dbReference type="ChEBI" id="CHEBI:60344"/>
        <dbReference type="EC" id="1.6.2.4"/>
    </reaction>
</comment>
<feature type="domain" description="FAD-binding FR-type" evidence="19">
    <location>
        <begin position="228"/>
        <end position="482"/>
    </location>
</feature>
<dbReference type="PaxDb" id="5061-CADANGAP00013219"/>
<evidence type="ECO:0000256" key="6">
    <source>
        <dbReference type="ARBA" id="ARBA00022490"/>
    </source>
</evidence>
<feature type="binding site" evidence="16">
    <location>
        <begin position="550"/>
        <end position="554"/>
    </location>
    <ligand>
        <name>NADP(+)</name>
        <dbReference type="ChEBI" id="CHEBI:58349"/>
    </ligand>
</feature>
<feature type="region of interest" description="Disordered" evidence="17">
    <location>
        <begin position="190"/>
        <end position="215"/>
    </location>
</feature>
<dbReference type="FunFam" id="3.40.50.360:FF:000015">
    <property type="entry name" value="NADPH-dependent diflavin oxidoreductase 1"/>
    <property type="match status" value="1"/>
</dbReference>
<feature type="binding site" evidence="16">
    <location>
        <begin position="19"/>
        <end position="24"/>
    </location>
    <ligand>
        <name>FMN</name>
        <dbReference type="ChEBI" id="CHEBI:58210"/>
    </ligand>
</feature>
<organism evidence="20 21">
    <name type="scientific">Aspergillus niger</name>
    <dbReference type="NCBI Taxonomy" id="5061"/>
    <lineage>
        <taxon>Eukaryota</taxon>
        <taxon>Fungi</taxon>
        <taxon>Dikarya</taxon>
        <taxon>Ascomycota</taxon>
        <taxon>Pezizomycotina</taxon>
        <taxon>Eurotiomycetes</taxon>
        <taxon>Eurotiomycetidae</taxon>
        <taxon>Eurotiales</taxon>
        <taxon>Aspergillaceae</taxon>
        <taxon>Aspergillus</taxon>
        <taxon>Aspergillus subgen. Circumdati</taxon>
    </lineage>
</organism>
<evidence type="ECO:0000256" key="11">
    <source>
        <dbReference type="ARBA" id="ARBA00022982"/>
    </source>
</evidence>
<keyword evidence="10 16" id="KW-0521">NADP</keyword>
<dbReference type="EC" id="1.18.1.-" evidence="16"/>
<protein>
    <recommendedName>
        <fullName evidence="16">NADPH-dependent diflavin oxidoreductase 1</fullName>
        <ecNumber evidence="16">1.18.1.-</ecNumber>
    </recommendedName>
    <alternativeName>
        <fullName evidence="16">NADPH-dependent FMN and FAD-containing oxidoreductase</fullName>
    </alternativeName>
</protein>
<evidence type="ECO:0000259" key="18">
    <source>
        <dbReference type="PROSITE" id="PS50902"/>
    </source>
</evidence>
<dbReference type="VEuPathDB" id="FungiDB:ASPNIDRAFT2_1123390"/>
<evidence type="ECO:0000256" key="2">
    <source>
        <dbReference type="ARBA" id="ARBA00001974"/>
    </source>
</evidence>
<dbReference type="InterPro" id="IPR001094">
    <property type="entry name" value="Flavdoxin-like"/>
</dbReference>
<dbReference type="PRINTS" id="PR00369">
    <property type="entry name" value="FLAVODOXIN"/>
</dbReference>
<dbReference type="InterPro" id="IPR014730">
    <property type="entry name" value="ETF_a/b_N"/>
</dbReference>
<dbReference type="OrthoDB" id="1856718at2759"/>
<dbReference type="Pfam" id="PF00667">
    <property type="entry name" value="FAD_binding_1"/>
    <property type="match status" value="1"/>
</dbReference>
<dbReference type="InterPro" id="IPR028879">
    <property type="entry name" value="NDOR1"/>
</dbReference>
<feature type="binding site" evidence="16">
    <location>
        <begin position="104"/>
        <end position="113"/>
    </location>
    <ligand>
        <name>FMN</name>
        <dbReference type="ChEBI" id="CHEBI:58210"/>
    </ligand>
</feature>
<comment type="similarity">
    <text evidence="16">In the N-terminal section; belongs to the flavodoxin family.</text>
</comment>
<dbReference type="FunFam" id="1.20.990.10:FF:000013">
    <property type="entry name" value="NADPH-dependent diflavin oxidoreductase 1"/>
    <property type="match status" value="1"/>
</dbReference>
<evidence type="ECO:0000256" key="16">
    <source>
        <dbReference type="HAMAP-Rule" id="MF_03178"/>
    </source>
</evidence>
<dbReference type="FunFam" id="3.40.50.620:FF:000011">
    <property type="entry name" value="Electron transfer flavoprotein subunit beta"/>
    <property type="match status" value="1"/>
</dbReference>
<dbReference type="GO" id="GO:0050661">
    <property type="term" value="F:NADP binding"/>
    <property type="evidence" value="ECO:0007669"/>
    <property type="project" value="UniProtKB-UniRule"/>
</dbReference>
<evidence type="ECO:0000256" key="14">
    <source>
        <dbReference type="ARBA" id="ARBA00025416"/>
    </source>
</evidence>
<evidence type="ECO:0000256" key="17">
    <source>
        <dbReference type="SAM" id="MobiDB-lite"/>
    </source>
</evidence>
<keyword evidence="6 16" id="KW-0963">Cytoplasm</keyword>
<evidence type="ECO:0000256" key="8">
    <source>
        <dbReference type="ARBA" id="ARBA00022643"/>
    </source>
</evidence>
<comment type="similarity">
    <text evidence="4">Belongs to the ETF beta-subunit/FixA family.</text>
</comment>
<dbReference type="InterPro" id="IPR017938">
    <property type="entry name" value="Riboflavin_synthase-like_b-brl"/>
</dbReference>
<keyword evidence="7 16" id="KW-0285">Flavoprotein</keyword>
<evidence type="ECO:0000256" key="10">
    <source>
        <dbReference type="ARBA" id="ARBA00022857"/>
    </source>
</evidence>
<evidence type="ECO:0000256" key="7">
    <source>
        <dbReference type="ARBA" id="ARBA00022630"/>
    </source>
</evidence>
<keyword evidence="9 16" id="KW-0274">FAD</keyword>
<comment type="caution">
    <text evidence="20">The sequence shown here is derived from an EMBL/GenBank/DDBJ whole genome shotgun (WGS) entry which is preliminary data.</text>
</comment>
<evidence type="ECO:0000256" key="3">
    <source>
        <dbReference type="ARBA" id="ARBA00004305"/>
    </source>
</evidence>
<evidence type="ECO:0000313" key="20">
    <source>
        <dbReference type="EMBL" id="GAQ45453.1"/>
    </source>
</evidence>
<dbReference type="GO" id="GO:0010181">
    <property type="term" value="F:FMN binding"/>
    <property type="evidence" value="ECO:0007669"/>
    <property type="project" value="UniProtKB-UniRule"/>
</dbReference>
<dbReference type="HAMAP" id="MF_03178">
    <property type="entry name" value="NDOR1"/>
    <property type="match status" value="1"/>
</dbReference>
<dbReference type="SUPFAM" id="SSF63380">
    <property type="entry name" value="Riboflavin synthase domain-like"/>
    <property type="match status" value="1"/>
</dbReference>
<dbReference type="Gene3D" id="2.40.30.10">
    <property type="entry name" value="Translation factors"/>
    <property type="match status" value="1"/>
</dbReference>
<dbReference type="InterPro" id="IPR023173">
    <property type="entry name" value="NADPH_Cyt_P450_Rdtase_alpha"/>
</dbReference>
<reference evidence="21" key="1">
    <citation type="journal article" date="2016" name="Genome Announc.">
        <title>Draft genome sequence of Aspergillus niger strain An76.</title>
        <authorList>
            <person name="Gong W."/>
            <person name="Cheng Z."/>
            <person name="Zhang H."/>
            <person name="Liu L."/>
            <person name="Gao P."/>
            <person name="Wang L."/>
        </authorList>
    </citation>
    <scope>NUCLEOTIDE SEQUENCE [LARGE SCALE GENOMIC DNA]</scope>
    <source>
        <strain evidence="21">An76</strain>
    </source>
</reference>
<dbReference type="Gene3D" id="1.20.990.10">
    <property type="entry name" value="NADPH-cytochrome p450 Reductase, Chain A, domain 3"/>
    <property type="match status" value="1"/>
</dbReference>
<keyword evidence="13 16" id="KW-0496">Mitochondrion</keyword>
<dbReference type="VEuPathDB" id="FungiDB:ATCC64974_64750"/>
<dbReference type="SUPFAM" id="SSF52343">
    <property type="entry name" value="Ferredoxin reductase-like, C-terminal NADP-linked domain"/>
    <property type="match status" value="1"/>
</dbReference>
<name>A0A117E2D6_ASPNG</name>
<dbReference type="SMART" id="SM00893">
    <property type="entry name" value="ETF"/>
    <property type="match status" value="1"/>
</dbReference>
<comment type="similarity">
    <text evidence="16">Belongs to the NADPH-dependent diflavin oxidoreductase NDOR1 family.</text>
</comment>
<dbReference type="VEuPathDB" id="FungiDB:ATCC64974_64740"/>
<dbReference type="GO" id="GO:0046395">
    <property type="term" value="P:carboxylic acid catabolic process"/>
    <property type="evidence" value="ECO:0007669"/>
    <property type="project" value="UniProtKB-ARBA"/>
</dbReference>
<dbReference type="InterPro" id="IPR017927">
    <property type="entry name" value="FAD-bd_FR_type"/>
</dbReference>
<dbReference type="PRINTS" id="PR00371">
    <property type="entry name" value="FPNCR"/>
</dbReference>
<dbReference type="GO" id="GO:0005759">
    <property type="term" value="C:mitochondrial matrix"/>
    <property type="evidence" value="ECO:0007669"/>
    <property type="project" value="UniProtKB-SubCell"/>
</dbReference>
<feature type="binding site" evidence="16">
    <location>
        <position position="476"/>
    </location>
    <ligand>
        <name>NADP(+)</name>
        <dbReference type="ChEBI" id="CHEBI:58349"/>
    </ligand>
</feature>
<dbReference type="InterPro" id="IPR033948">
    <property type="entry name" value="ETF_beta_N"/>
</dbReference>
<dbReference type="SUPFAM" id="SSF52402">
    <property type="entry name" value="Adenine nucleotide alpha hydrolases-like"/>
    <property type="match status" value="1"/>
</dbReference>
<dbReference type="PROSITE" id="PS50902">
    <property type="entry name" value="FLAVODOXIN_LIKE"/>
    <property type="match status" value="1"/>
</dbReference>
<dbReference type="InterPro" id="IPR029039">
    <property type="entry name" value="Flavoprotein-like_sf"/>
</dbReference>
<gene>
    <name evidence="16" type="primary">TAH18</name>
    <name evidence="20" type="ORF">ABL_08114</name>
</gene>
<comment type="subcellular location">
    <subcellularLocation>
        <location evidence="16">Cytoplasm</location>
    </subcellularLocation>
    <subcellularLocation>
        <location evidence="16">Mitochondrion</location>
    </subcellularLocation>
    <subcellularLocation>
        <location evidence="3">Mitochondrion matrix</location>
    </subcellularLocation>
    <text evidence="16">Relocalizes to mitochondria after H(2)O(2) exposure.</text>
</comment>
<keyword evidence="8 16" id="KW-0288">FMN</keyword>
<dbReference type="GO" id="GO:0005634">
    <property type="term" value="C:nucleus"/>
    <property type="evidence" value="ECO:0007669"/>
    <property type="project" value="UniProtKB-ARBA"/>
</dbReference>
<dbReference type="InterPro" id="IPR014729">
    <property type="entry name" value="Rossmann-like_a/b/a_fold"/>
</dbReference>
<comment type="similarity">
    <text evidence="16">In the C-terminal section; belongs to the flavoprotein pyridine nucleotide cytochrome reductase family.</text>
</comment>
<dbReference type="InterPro" id="IPR001709">
    <property type="entry name" value="Flavoprot_Pyr_Nucl_cyt_Rdtase"/>
</dbReference>
<keyword evidence="11" id="KW-0249">Electron transport</keyword>
<dbReference type="Pfam" id="PF00258">
    <property type="entry name" value="Flavodoxin_1"/>
    <property type="match status" value="1"/>
</dbReference>
<feature type="binding site" evidence="16">
    <location>
        <position position="383"/>
    </location>
    <ligand>
        <name>FAD</name>
        <dbReference type="ChEBI" id="CHEBI:57692"/>
    </ligand>
</feature>
<comment type="subunit">
    <text evidence="16">Interacts with DRE2; as part of the cytosolic iron-sulfur (Fe-S) protein assembly (CIA) machinery.</text>
</comment>
<dbReference type="InterPro" id="IPR001433">
    <property type="entry name" value="OxRdtase_FAD/NAD-bd"/>
</dbReference>
<evidence type="ECO:0000256" key="15">
    <source>
        <dbReference type="ARBA" id="ARBA00049342"/>
    </source>
</evidence>
<comment type="caution">
    <text evidence="16">Lacks conserved residue(s) required for the propagation of feature annotation.</text>
</comment>
<keyword evidence="12 16" id="KW-0560">Oxidoreductase</keyword>
<evidence type="ECO:0000256" key="5">
    <source>
        <dbReference type="ARBA" id="ARBA00022448"/>
    </source>
</evidence>
<dbReference type="CDD" id="cd01714">
    <property type="entry name" value="ETF_beta"/>
    <property type="match status" value="1"/>
</dbReference>
<accession>A0A117E2D6</accession>
<dbReference type="InterPro" id="IPR039261">
    <property type="entry name" value="FNR_nucleotide-bd"/>
</dbReference>
<dbReference type="PROSITE" id="PS51384">
    <property type="entry name" value="FAD_FR"/>
    <property type="match status" value="1"/>
</dbReference>
<feature type="binding site" evidence="16">
    <location>
        <begin position="66"/>
        <end position="69"/>
    </location>
    <ligand>
        <name>FMN</name>
        <dbReference type="ChEBI" id="CHEBI:58210"/>
    </ligand>
</feature>
<dbReference type="OMA" id="HEETNAG"/>
<comment type="cofactor">
    <cofactor evidence="2 16">
        <name>FAD</name>
        <dbReference type="ChEBI" id="CHEBI:57692"/>
    </cofactor>
</comment>
<dbReference type="GO" id="GO:0003958">
    <property type="term" value="F:NADPH-hemoprotein reductase activity"/>
    <property type="evidence" value="ECO:0007669"/>
    <property type="project" value="UniProtKB-EC"/>
</dbReference>
<dbReference type="InterPro" id="IPR003097">
    <property type="entry name" value="CysJ-like_FAD-binding"/>
</dbReference>
<dbReference type="VEuPathDB" id="FungiDB:M747DRAFT_236818"/>
<dbReference type="PANTHER" id="PTHR19384">
    <property type="entry name" value="NITRIC OXIDE SYNTHASE-RELATED"/>
    <property type="match status" value="1"/>
</dbReference>
<comment type="function">
    <text evidence="14">The electron transfer flavoprotein serves as a specific electron acceptor for several dehydrogenases, including five acyl-CoA dehydrogenases, glutaryl-CoA and sarcosine dehydrogenase. It transfers the electrons to the main mitochondrial respiratory chain via ETF-ubiquinone oxidoreductase (ETF dehydrogenase).</text>
</comment>
<dbReference type="GO" id="GO:0160246">
    <property type="term" value="F:NADPH-iron-sulfur [2Fe-2S] protein oxidoreductase activity"/>
    <property type="evidence" value="ECO:0007669"/>
    <property type="project" value="InterPro"/>
</dbReference>
<evidence type="ECO:0000256" key="9">
    <source>
        <dbReference type="ARBA" id="ARBA00022827"/>
    </source>
</evidence>
<dbReference type="Proteomes" id="UP000068243">
    <property type="component" value="Unassembled WGS sequence"/>
</dbReference>
<dbReference type="VEuPathDB" id="FungiDB:An17g00720"/>
<comment type="cofactor">
    <cofactor evidence="1 16">
        <name>FMN</name>
        <dbReference type="ChEBI" id="CHEBI:58210"/>
    </cofactor>
</comment>
<proteinExistence type="inferred from homology"/>
<feature type="binding site" evidence="16">
    <location>
        <begin position="413"/>
        <end position="416"/>
    </location>
    <ligand>
        <name>FAD</name>
        <dbReference type="ChEBI" id="CHEBI:57692"/>
    </ligand>
</feature>
<dbReference type="GO" id="GO:0016226">
    <property type="term" value="P:iron-sulfur cluster assembly"/>
    <property type="evidence" value="ECO:0007669"/>
    <property type="project" value="UniProtKB-UniRule"/>
</dbReference>
<evidence type="ECO:0000256" key="13">
    <source>
        <dbReference type="ARBA" id="ARBA00023128"/>
    </source>
</evidence>
<evidence type="ECO:0000256" key="4">
    <source>
        <dbReference type="ARBA" id="ARBA00007557"/>
    </source>
</evidence>
<keyword evidence="5" id="KW-0813">Transport</keyword>
<comment type="function">
    <text evidence="16">NADPH-dependent reductase which is a central component of the cytosolic iron-sulfur (Fe-S) protein assembly (CIA) machinery. Transfers electrons from NADPH via its FAD and FMN prosthetic groups to the [2Fe-2S] cluster of DRE2, another key component of the CIA machinery. In turn, this reduced cluster provides electrons for assembly of cytosolic iron-sulfur cluster proteins. Positively controls H(2)O(2)-induced cell death.</text>
</comment>
<dbReference type="InterPro" id="IPR008254">
    <property type="entry name" value="Flavodoxin/NO_synth"/>
</dbReference>
<feature type="binding site" evidence="16">
    <location>
        <begin position="544"/>
        <end position="545"/>
    </location>
    <ligand>
        <name>NADP(+)</name>
        <dbReference type="ChEBI" id="CHEBI:58349"/>
    </ligand>
</feature>
<dbReference type="SUPFAM" id="SSF52218">
    <property type="entry name" value="Flavoproteins"/>
    <property type="match status" value="1"/>
</dbReference>
<dbReference type="FunFam" id="3.40.50.80:FF:000030">
    <property type="entry name" value="NADPH-dependent diflavin oxidoreductase 1"/>
    <property type="match status" value="1"/>
</dbReference>
<dbReference type="GO" id="GO:0005829">
    <property type="term" value="C:cytosol"/>
    <property type="evidence" value="ECO:0007669"/>
    <property type="project" value="TreeGrafter"/>
</dbReference>
<feature type="domain" description="Flavodoxin-like" evidence="18">
    <location>
        <begin position="13"/>
        <end position="157"/>
    </location>
</feature>
<dbReference type="Gene3D" id="3.40.50.80">
    <property type="entry name" value="Nucleotide-binding domain of ferredoxin-NADP reductase (FNR) module"/>
    <property type="match status" value="1"/>
</dbReference>
<evidence type="ECO:0000256" key="1">
    <source>
        <dbReference type="ARBA" id="ARBA00001917"/>
    </source>
</evidence>
<evidence type="ECO:0000313" key="21">
    <source>
        <dbReference type="Proteomes" id="UP000068243"/>
    </source>
</evidence>
<dbReference type="AlphaFoldDB" id="A0A117E2D6"/>
<dbReference type="Pfam" id="PF01012">
    <property type="entry name" value="ETF"/>
    <property type="match status" value="1"/>
</dbReference>
<dbReference type="Gene3D" id="3.40.50.620">
    <property type="entry name" value="HUPs"/>
    <property type="match status" value="1"/>
</dbReference>
<dbReference type="GO" id="GO:0050660">
    <property type="term" value="F:flavin adenine dinucleotide binding"/>
    <property type="evidence" value="ECO:0007669"/>
    <property type="project" value="UniProtKB-UniRule"/>
</dbReference>
<comment type="catalytic activity">
    <reaction evidence="16">
        <text>2 oxidized [2Fe-2S]-[protein] + NADPH = 2 reduced [2Fe-2S]-[protein] + NADP(+) + H(+)</text>
        <dbReference type="Rhea" id="RHEA:67716"/>
        <dbReference type="Rhea" id="RHEA-COMP:17327"/>
        <dbReference type="Rhea" id="RHEA-COMP:17328"/>
        <dbReference type="ChEBI" id="CHEBI:15378"/>
        <dbReference type="ChEBI" id="CHEBI:33737"/>
        <dbReference type="ChEBI" id="CHEBI:33738"/>
        <dbReference type="ChEBI" id="CHEBI:57783"/>
        <dbReference type="ChEBI" id="CHEBI:58349"/>
    </reaction>
</comment>
<dbReference type="VEuPathDB" id="FungiDB:An17g00730"/>
<dbReference type="PANTHER" id="PTHR19384:SF10">
    <property type="entry name" value="NADPH-DEPENDENT DIFLAVIN OXIDOREDUCTASE 1"/>
    <property type="match status" value="1"/>
</dbReference>